<keyword evidence="3" id="KW-1185">Reference proteome</keyword>
<feature type="region of interest" description="Disordered" evidence="1">
    <location>
        <begin position="71"/>
        <end position="93"/>
    </location>
</feature>
<dbReference type="EMBL" id="KZ270419">
    <property type="protein sequence ID" value="OZC05783.1"/>
    <property type="molecule type" value="Genomic_DNA"/>
</dbReference>
<dbReference type="OrthoDB" id="5353557at2759"/>
<dbReference type="AlphaFoldDB" id="A0A238BKQ0"/>
<accession>A0A238BKQ0</accession>
<evidence type="ECO:0000313" key="2">
    <source>
        <dbReference type="EMBL" id="OZC05783.1"/>
    </source>
</evidence>
<protein>
    <submittedName>
        <fullName evidence="2">Uncharacterized protein</fullName>
    </submittedName>
</protein>
<organism evidence="2 3">
    <name type="scientific">Onchocerca flexuosa</name>
    <dbReference type="NCBI Taxonomy" id="387005"/>
    <lineage>
        <taxon>Eukaryota</taxon>
        <taxon>Metazoa</taxon>
        <taxon>Ecdysozoa</taxon>
        <taxon>Nematoda</taxon>
        <taxon>Chromadorea</taxon>
        <taxon>Rhabditida</taxon>
        <taxon>Spirurina</taxon>
        <taxon>Spiruromorpha</taxon>
        <taxon>Filarioidea</taxon>
        <taxon>Onchocercidae</taxon>
        <taxon>Onchocerca</taxon>
    </lineage>
</organism>
<dbReference type="Proteomes" id="UP000242913">
    <property type="component" value="Unassembled WGS sequence"/>
</dbReference>
<sequence>MNDPKTVIPRTAKLYTKQEPSERFILILEGRAMVTIGQNQMTFEAGPWHCFGDELLEQLVTVAQQQYGTAAGQSQQQGSGTQGTFPRSSISASVISPSEPVKKSLTSFTPDFSAVVRDDCTYLEITAQTYLLAYKSTLISKGCRMWFRLRTGNECEVLLVTNGFFNHFDTFRLNMLTSKVPTVKRAIKPRMFNARYWRKKCISDTEASPVSPNQMYWTGIS</sequence>
<evidence type="ECO:0000256" key="1">
    <source>
        <dbReference type="SAM" id="MobiDB-lite"/>
    </source>
</evidence>
<name>A0A238BKQ0_9BILA</name>
<evidence type="ECO:0000313" key="3">
    <source>
        <dbReference type="Proteomes" id="UP000242913"/>
    </source>
</evidence>
<proteinExistence type="predicted"/>
<reference evidence="2 3" key="1">
    <citation type="submission" date="2015-12" db="EMBL/GenBank/DDBJ databases">
        <title>Draft genome of the nematode, Onchocerca flexuosa.</title>
        <authorList>
            <person name="Mitreva M."/>
        </authorList>
    </citation>
    <scope>NUCLEOTIDE SEQUENCE [LARGE SCALE GENOMIC DNA]</scope>
    <source>
        <strain evidence="2">Red Deer</strain>
    </source>
</reference>
<gene>
    <name evidence="2" type="ORF">X798_07241</name>
</gene>
<dbReference type="Pfam" id="PF25562">
    <property type="entry name" value="CNBH_CNNM2_C"/>
    <property type="match status" value="1"/>
</dbReference>